<evidence type="ECO:0000313" key="3">
    <source>
        <dbReference type="Proteomes" id="UP001491310"/>
    </source>
</evidence>
<organism evidence="2 3">
    <name type="scientific">Coccomyxa subellipsoidea</name>
    <dbReference type="NCBI Taxonomy" id="248742"/>
    <lineage>
        <taxon>Eukaryota</taxon>
        <taxon>Viridiplantae</taxon>
        <taxon>Chlorophyta</taxon>
        <taxon>core chlorophytes</taxon>
        <taxon>Trebouxiophyceae</taxon>
        <taxon>Trebouxiophyceae incertae sedis</taxon>
        <taxon>Coccomyxaceae</taxon>
        <taxon>Coccomyxa</taxon>
    </lineage>
</organism>
<reference evidence="2 3" key="1">
    <citation type="journal article" date="2024" name="Nat. Commun.">
        <title>Phylogenomics reveals the evolutionary origins of lichenization in chlorophyte algae.</title>
        <authorList>
            <person name="Puginier C."/>
            <person name="Libourel C."/>
            <person name="Otte J."/>
            <person name="Skaloud P."/>
            <person name="Haon M."/>
            <person name="Grisel S."/>
            <person name="Petersen M."/>
            <person name="Berrin J.G."/>
            <person name="Delaux P.M."/>
            <person name="Dal Grande F."/>
            <person name="Keller J."/>
        </authorList>
    </citation>
    <scope>NUCLEOTIDE SEQUENCE [LARGE SCALE GENOMIC DNA]</scope>
    <source>
        <strain evidence="2 3">SAG 216-7</strain>
    </source>
</reference>
<keyword evidence="3" id="KW-1185">Reference proteome</keyword>
<evidence type="ECO:0000256" key="1">
    <source>
        <dbReference type="PROSITE-ProRule" id="PRU00339"/>
    </source>
</evidence>
<evidence type="ECO:0000313" key="2">
    <source>
        <dbReference type="EMBL" id="KAK9907707.1"/>
    </source>
</evidence>
<proteinExistence type="predicted"/>
<name>A0ABR2YLT5_9CHLO</name>
<dbReference type="PANTHER" id="PTHR44117:SF1">
    <property type="entry name" value="INTRAFLAGELLAR TRANSPORT PROTEIN 88 HOMOLOG"/>
    <property type="match status" value="1"/>
</dbReference>
<dbReference type="Proteomes" id="UP001491310">
    <property type="component" value="Unassembled WGS sequence"/>
</dbReference>
<dbReference type="SMART" id="SM00028">
    <property type="entry name" value="TPR"/>
    <property type="match status" value="5"/>
</dbReference>
<evidence type="ECO:0008006" key="4">
    <source>
        <dbReference type="Google" id="ProtNLM"/>
    </source>
</evidence>
<dbReference type="Pfam" id="PF13181">
    <property type="entry name" value="TPR_8"/>
    <property type="match status" value="1"/>
</dbReference>
<dbReference type="InterPro" id="IPR019734">
    <property type="entry name" value="TPR_rpt"/>
</dbReference>
<dbReference type="InterPro" id="IPR011990">
    <property type="entry name" value="TPR-like_helical_dom_sf"/>
</dbReference>
<dbReference type="EMBL" id="JALJOT010000009">
    <property type="protein sequence ID" value="KAK9907707.1"/>
    <property type="molecule type" value="Genomic_DNA"/>
</dbReference>
<dbReference type="PROSITE" id="PS50005">
    <property type="entry name" value="TPR"/>
    <property type="match status" value="1"/>
</dbReference>
<keyword evidence="1" id="KW-0802">TPR repeat</keyword>
<accession>A0ABR2YLT5</accession>
<protein>
    <recommendedName>
        <fullName evidence="4">TPR-like protein</fullName>
    </recommendedName>
</protein>
<gene>
    <name evidence="2" type="ORF">WJX75_008532</name>
</gene>
<comment type="caution">
    <text evidence="2">The sequence shown here is derived from an EMBL/GenBank/DDBJ whole genome shotgun (WGS) entry which is preliminary data.</text>
</comment>
<sequence>MRNIGIAFIQLERYQDAMVAFEGALDIYPDYCTAYNLAVMAYALGEPDNMKSAFLTLIQVYKAAETRSNSNLQDHHDDVDGEAASLRTASEQVLHAVRLIAPAVNAAAEPHPARSGSATSADGWGWCADALAAAGLQQLADEAHMAAVCPHMQEFKFESAEQTLQEFEVTGLQGKGPAAVSLSSLRLLQSRPQEAEAFAEMALADNPTDLLALTCLGNAQAAAGNLEQARDLFAHALAVDGSSYHTQYNYGLVSKRLGYLEDALSVFRRLHDVTPDSADVMSQVADVLDQKQDFNEAVLWLERLHTLVPGDSGILVKLASVHAKLGATHEAARCLEEAHTTAPTNLVVLSSLLDLLMDHKAFVRAAPVVEAASLLQPQEVKWKLMHALCLRQTRPAPVALAAYHKVHSAHPHNLECLAQLFQICTNLGMHEDAQAFAEKAQRVERASTAQQLSQKLGSIASGKKASQASETWRHHNAVADLLPG</sequence>
<dbReference type="PANTHER" id="PTHR44117">
    <property type="entry name" value="INTRAFLAGELLAR TRANSPORT PROTEIN 88 HOMOLOG"/>
    <property type="match status" value="1"/>
</dbReference>
<dbReference type="Gene3D" id="1.25.40.10">
    <property type="entry name" value="Tetratricopeptide repeat domain"/>
    <property type="match status" value="2"/>
</dbReference>
<feature type="repeat" description="TPR" evidence="1">
    <location>
        <begin position="244"/>
        <end position="277"/>
    </location>
</feature>
<dbReference type="SUPFAM" id="SSF48452">
    <property type="entry name" value="TPR-like"/>
    <property type="match status" value="1"/>
</dbReference>